<evidence type="ECO:0000256" key="1">
    <source>
        <dbReference type="SAM" id="MobiDB-lite"/>
    </source>
</evidence>
<sequence length="254" mass="25486">MRIKLASLALAGAAASSTASGDQIKAAWPVHVHHQPPQPMAAAALPPRGPPKPYKTFSGASQDVGRGDNPPTWGVSDVSTAAAATVHKNESRSAPVKQPSLPSAPSLGARQQRGTRGGAVNAAEPSLISWDELEAPEDVYHAVTLADGRPALVKGRSGKHISYGNEAGEHRPGITSSKHMPELPSIHDKPAAAASAISAAASRLPAPATLLGAASPFLGTGSNPTAAAFAAPAARAPAHGSSHINSAAAAAADK</sequence>
<reference evidence="3 4" key="1">
    <citation type="journal article" date="2024" name="Nat. Commun.">
        <title>Phylogenomics reveals the evolutionary origins of lichenization in chlorophyte algae.</title>
        <authorList>
            <person name="Puginier C."/>
            <person name="Libourel C."/>
            <person name="Otte J."/>
            <person name="Skaloud P."/>
            <person name="Haon M."/>
            <person name="Grisel S."/>
            <person name="Petersen M."/>
            <person name="Berrin J.G."/>
            <person name="Delaux P.M."/>
            <person name="Dal Grande F."/>
            <person name="Keller J."/>
        </authorList>
    </citation>
    <scope>NUCLEOTIDE SEQUENCE [LARGE SCALE GENOMIC DNA]</scope>
    <source>
        <strain evidence="3 4">SAG 2145</strain>
    </source>
</reference>
<dbReference type="EMBL" id="JALJOS010000014">
    <property type="protein sequence ID" value="KAK9831191.1"/>
    <property type="molecule type" value="Genomic_DNA"/>
</dbReference>
<keyword evidence="4" id="KW-1185">Reference proteome</keyword>
<organism evidence="3 4">
    <name type="scientific">Apatococcus lobatus</name>
    <dbReference type="NCBI Taxonomy" id="904363"/>
    <lineage>
        <taxon>Eukaryota</taxon>
        <taxon>Viridiplantae</taxon>
        <taxon>Chlorophyta</taxon>
        <taxon>core chlorophytes</taxon>
        <taxon>Trebouxiophyceae</taxon>
        <taxon>Chlorellales</taxon>
        <taxon>Chlorellaceae</taxon>
        <taxon>Apatococcus</taxon>
    </lineage>
</organism>
<gene>
    <name evidence="3" type="ORF">WJX74_006879</name>
</gene>
<proteinExistence type="predicted"/>
<dbReference type="AlphaFoldDB" id="A0AAW1RD23"/>
<feature type="signal peptide" evidence="2">
    <location>
        <begin position="1"/>
        <end position="21"/>
    </location>
</feature>
<feature type="region of interest" description="Disordered" evidence="1">
    <location>
        <begin position="35"/>
        <end position="121"/>
    </location>
</feature>
<feature type="region of interest" description="Disordered" evidence="1">
    <location>
        <begin position="231"/>
        <end position="254"/>
    </location>
</feature>
<protein>
    <submittedName>
        <fullName evidence="3">Uncharacterized protein</fullName>
    </submittedName>
</protein>
<accession>A0AAW1RD23</accession>
<keyword evidence="2" id="KW-0732">Signal</keyword>
<dbReference type="Proteomes" id="UP001438707">
    <property type="component" value="Unassembled WGS sequence"/>
</dbReference>
<evidence type="ECO:0000313" key="4">
    <source>
        <dbReference type="Proteomes" id="UP001438707"/>
    </source>
</evidence>
<comment type="caution">
    <text evidence="3">The sequence shown here is derived from an EMBL/GenBank/DDBJ whole genome shotgun (WGS) entry which is preliminary data.</text>
</comment>
<evidence type="ECO:0000256" key="2">
    <source>
        <dbReference type="SAM" id="SignalP"/>
    </source>
</evidence>
<name>A0AAW1RD23_9CHLO</name>
<evidence type="ECO:0000313" key="3">
    <source>
        <dbReference type="EMBL" id="KAK9831191.1"/>
    </source>
</evidence>
<feature type="chain" id="PRO_5043856029" evidence="2">
    <location>
        <begin position="22"/>
        <end position="254"/>
    </location>
</feature>